<comment type="similarity">
    <text evidence="3">Belongs to the eukaryotic release factor 1 family. Pelota subfamily.</text>
</comment>
<comment type="caution">
    <text evidence="9">The sequence shown here is derived from an EMBL/GenBank/DDBJ whole genome shotgun (WGS) entry which is preliminary data.</text>
</comment>
<dbReference type="GO" id="GO:0070481">
    <property type="term" value="P:nuclear-transcribed mRNA catabolic process, non-stop decay"/>
    <property type="evidence" value="ECO:0007669"/>
    <property type="project" value="InterPro"/>
</dbReference>
<name>A0A8T1UNY5_9STRA</name>
<dbReference type="AlphaFoldDB" id="A0A8T1UNY5"/>
<dbReference type="InterPro" id="IPR005140">
    <property type="entry name" value="eRF1_Pelota-like_N"/>
</dbReference>
<dbReference type="Pfam" id="PF03464">
    <property type="entry name" value="eRF1_2"/>
    <property type="match status" value="1"/>
</dbReference>
<dbReference type="GO" id="GO:0032790">
    <property type="term" value="P:ribosome disassembly"/>
    <property type="evidence" value="ECO:0007669"/>
    <property type="project" value="TreeGrafter"/>
</dbReference>
<organism evidence="9 10">
    <name type="scientific">Phytophthora cactorum</name>
    <dbReference type="NCBI Taxonomy" id="29920"/>
    <lineage>
        <taxon>Eukaryota</taxon>
        <taxon>Sar</taxon>
        <taxon>Stramenopiles</taxon>
        <taxon>Oomycota</taxon>
        <taxon>Peronosporomycetes</taxon>
        <taxon>Peronosporales</taxon>
        <taxon>Peronosporaceae</taxon>
        <taxon>Phytophthora</taxon>
    </lineage>
</organism>
<dbReference type="PANTHER" id="PTHR10853">
    <property type="entry name" value="PELOTA"/>
    <property type="match status" value="1"/>
</dbReference>
<reference evidence="9" key="1">
    <citation type="submission" date="2021-01" db="EMBL/GenBank/DDBJ databases">
        <title>Phytophthora aleatoria, a newly-described species from Pinus radiata is distinct from Phytophthora cactorum isolates based on comparative genomics.</title>
        <authorList>
            <person name="Mcdougal R."/>
            <person name="Panda P."/>
            <person name="Williams N."/>
            <person name="Studholme D.J."/>
        </authorList>
    </citation>
    <scope>NUCLEOTIDE SEQUENCE</scope>
    <source>
        <strain evidence="9">NZFS 3830</strain>
    </source>
</reference>
<keyword evidence="5" id="KW-0963">Cytoplasm</keyword>
<dbReference type="Pfam" id="PF14833">
    <property type="entry name" value="NAD_binding_11"/>
    <property type="match status" value="1"/>
</dbReference>
<dbReference type="SMART" id="SM01194">
    <property type="entry name" value="eRF1_1"/>
    <property type="match status" value="1"/>
</dbReference>
<dbReference type="PROSITE" id="PS00895">
    <property type="entry name" value="3_HYDROXYISOBUT_DH"/>
    <property type="match status" value="1"/>
</dbReference>
<dbReference type="Pfam" id="PF03465">
    <property type="entry name" value="eRF1_3"/>
    <property type="match status" value="1"/>
</dbReference>
<comment type="subcellular location">
    <subcellularLocation>
        <location evidence="2">Cytoplasm</location>
    </subcellularLocation>
</comment>
<dbReference type="GO" id="GO:0050661">
    <property type="term" value="F:NADP binding"/>
    <property type="evidence" value="ECO:0007669"/>
    <property type="project" value="InterPro"/>
</dbReference>
<dbReference type="VEuPathDB" id="FungiDB:PC110_g8767"/>
<evidence type="ECO:0000313" key="10">
    <source>
        <dbReference type="Proteomes" id="UP000688947"/>
    </source>
</evidence>
<accession>A0A8T1UNY5</accession>
<dbReference type="InterPro" id="IPR029154">
    <property type="entry name" value="HIBADH-like_NADP-bd"/>
</dbReference>
<dbReference type="InterPro" id="IPR005141">
    <property type="entry name" value="eRF1_2"/>
</dbReference>
<dbReference type="GO" id="GO:0046872">
    <property type="term" value="F:metal ion binding"/>
    <property type="evidence" value="ECO:0007669"/>
    <property type="project" value="UniProtKB-KW"/>
</dbReference>
<dbReference type="Pfam" id="PF03446">
    <property type="entry name" value="NAD_binding_2"/>
    <property type="match status" value="1"/>
</dbReference>
<dbReference type="InterPro" id="IPR058547">
    <property type="entry name" value="Pelota_N"/>
</dbReference>
<evidence type="ECO:0000256" key="7">
    <source>
        <dbReference type="SAM" id="MobiDB-lite"/>
    </source>
</evidence>
<feature type="domain" description="eRF1/Pelota-like N-terminal" evidence="8">
    <location>
        <begin position="325"/>
        <end position="479"/>
    </location>
</feature>
<evidence type="ECO:0000256" key="4">
    <source>
        <dbReference type="ARBA" id="ARBA00013382"/>
    </source>
</evidence>
<dbReference type="Pfam" id="PF26356">
    <property type="entry name" value="Pelota_N"/>
    <property type="match status" value="1"/>
</dbReference>
<dbReference type="NCBIfam" id="TIGR00111">
    <property type="entry name" value="pelota"/>
    <property type="match status" value="1"/>
</dbReference>
<evidence type="ECO:0000256" key="2">
    <source>
        <dbReference type="ARBA" id="ARBA00004496"/>
    </source>
</evidence>
<evidence type="ECO:0000313" key="9">
    <source>
        <dbReference type="EMBL" id="KAG6967307.1"/>
    </source>
</evidence>
<dbReference type="InterPro" id="IPR005142">
    <property type="entry name" value="eRF1_3"/>
</dbReference>
<dbReference type="FunFam" id="3.30.420.60:FF:000002">
    <property type="entry name" value="Protein pelota homolog"/>
    <property type="match status" value="1"/>
</dbReference>
<dbReference type="FunFam" id="3.30.1330.30:FF:000008">
    <property type="entry name" value="Protein pelota homolog"/>
    <property type="match status" value="1"/>
</dbReference>
<feature type="region of interest" description="Disordered" evidence="7">
    <location>
        <begin position="718"/>
        <end position="754"/>
    </location>
</feature>
<proteinExistence type="inferred from homology"/>
<dbReference type="GO" id="GO:0016491">
    <property type="term" value="F:oxidoreductase activity"/>
    <property type="evidence" value="ECO:0007669"/>
    <property type="project" value="InterPro"/>
</dbReference>
<feature type="compositionally biased region" description="Acidic residues" evidence="7">
    <location>
        <begin position="720"/>
        <end position="738"/>
    </location>
</feature>
<evidence type="ECO:0000259" key="8">
    <source>
        <dbReference type="SMART" id="SM01194"/>
    </source>
</evidence>
<evidence type="ECO:0000256" key="3">
    <source>
        <dbReference type="ARBA" id="ARBA00009504"/>
    </source>
</evidence>
<dbReference type="InterPro" id="IPR002204">
    <property type="entry name" value="3-OH-isobutyrate_DH-rel_CS"/>
</dbReference>
<comment type="cofactor">
    <cofactor evidence="1">
        <name>a divalent metal cation</name>
        <dbReference type="ChEBI" id="CHEBI:60240"/>
    </cofactor>
</comment>
<dbReference type="OrthoDB" id="10249111at2759"/>
<feature type="non-terminal residue" evidence="9">
    <location>
        <position position="1"/>
    </location>
</feature>
<dbReference type="VEuPathDB" id="FungiDB:PC110_g8768"/>
<evidence type="ECO:0000256" key="5">
    <source>
        <dbReference type="ARBA" id="ARBA00022490"/>
    </source>
</evidence>
<dbReference type="InterPro" id="IPR006115">
    <property type="entry name" value="6PGDH_NADP-bd"/>
</dbReference>
<dbReference type="GO" id="GO:0070966">
    <property type="term" value="P:nuclear-transcribed mRNA catabolic process, no-go decay"/>
    <property type="evidence" value="ECO:0007669"/>
    <property type="project" value="InterPro"/>
</dbReference>
<dbReference type="GO" id="GO:0070651">
    <property type="term" value="P:nonfunctional rRNA decay"/>
    <property type="evidence" value="ECO:0007669"/>
    <property type="project" value="TreeGrafter"/>
</dbReference>
<dbReference type="GO" id="GO:0071025">
    <property type="term" value="P:RNA surveillance"/>
    <property type="evidence" value="ECO:0007669"/>
    <property type="project" value="InterPro"/>
</dbReference>
<dbReference type="PANTHER" id="PTHR10853:SF0">
    <property type="entry name" value="PROTEIN PELOTA HOMOLOG"/>
    <property type="match status" value="1"/>
</dbReference>
<dbReference type="EMBL" id="JAENGZ010000147">
    <property type="protein sequence ID" value="KAG6967307.1"/>
    <property type="molecule type" value="Genomic_DNA"/>
</dbReference>
<dbReference type="GO" id="GO:0005737">
    <property type="term" value="C:cytoplasm"/>
    <property type="evidence" value="ECO:0007669"/>
    <property type="project" value="UniProtKB-SubCell"/>
</dbReference>
<gene>
    <name evidence="9" type="ORF">JG687_00004332</name>
</gene>
<dbReference type="Proteomes" id="UP000688947">
    <property type="component" value="Unassembled WGS sequence"/>
</dbReference>
<dbReference type="FunFam" id="2.30.30.870:FF:000001">
    <property type="entry name" value="Protein pelota homolog"/>
    <property type="match status" value="1"/>
</dbReference>
<protein>
    <recommendedName>
        <fullName evidence="4">Eukaryotic peptide chain release factor subunit 1</fullName>
    </recommendedName>
</protein>
<dbReference type="InterPro" id="IPR004405">
    <property type="entry name" value="TF_pelota"/>
</dbReference>
<sequence>SSNVVGFIGLGNMGFPMAHNLLKAGVDVLCFDANHANIDRLVLLGAKPAASVDEVAAQTNTIFSVLPRDEVVTSVVLGDETKHGSGLLANLAPGALHVGCSTINPNTSRSLDTKHRESKTKYVAAPIFARPDGMEAMQANFVVSGSDAAAVEQASHWLHKCTNGRVASFSTEDPGAANAVKLCGNFLIASAIESMAEALSLLEANGVDRVQAMQFYSSTFMNSAIHKGYGQRVSERDHRPGGFALELGYKDQRLAHQLAMESQVPMPFLSILIDRFLSERAKGRSDLDWSAIGLGVCESRGVDVSEAIDRSHNILFILPLQGSKMKLLKKQISEKDGAGSVVLRAEEPEDMWHIYNLIHVSDSVKTTTIRKVVKEGVTGSTSSQRVRMTLQIEVEQVNFDPALCVLRIKGKNIMESQHVRVRSCQLCCVLQKREFDPLTMPCLQLGAYHTLDLEMNRDFTLTKNCWDVMSLERIDMACDIAKQAELAAVVMQVGLAHVCLIKGDMTVIRAKIETSVPKKRPGSSAHAKGTEKFYENIVRSIRQHIDFKLVKCVLLASPGFVKDDFFKFMIEQAVRQDDKLILENRPKFVLCHSSSGHKHALDEVLNDPSIQSQVADTKAVEDVKCLERFFNMLHIDQDRAYYGYKHVERANANMAIETLMITDALFRSQDITTRRKYVDLVESVRDNGGSVRLFSSLHVSGEKLGQVSGIAAILRFPMPEIDEEDQDEESDSEEEEEKKDDSGVGDLSVEALSM</sequence>
<evidence type="ECO:0000256" key="1">
    <source>
        <dbReference type="ARBA" id="ARBA00001968"/>
    </source>
</evidence>
<dbReference type="GO" id="GO:0051287">
    <property type="term" value="F:NAD binding"/>
    <property type="evidence" value="ECO:0007669"/>
    <property type="project" value="InterPro"/>
</dbReference>
<evidence type="ECO:0000256" key="6">
    <source>
        <dbReference type="ARBA" id="ARBA00022723"/>
    </source>
</evidence>
<keyword evidence="6" id="KW-0479">Metal-binding</keyword>